<evidence type="ECO:0008006" key="4">
    <source>
        <dbReference type="Google" id="ProtNLM"/>
    </source>
</evidence>
<name>A0A5K8A529_9BACT</name>
<gene>
    <name evidence="2" type="ORF">DSCOOX_07160</name>
</gene>
<feature type="chain" id="PRO_5024382743" description="DUF1573 domain-containing protein" evidence="1">
    <location>
        <begin position="27"/>
        <end position="241"/>
    </location>
</feature>
<dbReference type="Gene3D" id="2.60.40.10">
    <property type="entry name" value="Immunoglobulins"/>
    <property type="match status" value="2"/>
</dbReference>
<evidence type="ECO:0000313" key="2">
    <source>
        <dbReference type="EMBL" id="BBO87536.1"/>
    </source>
</evidence>
<dbReference type="InterPro" id="IPR011467">
    <property type="entry name" value="DUF1573"/>
</dbReference>
<proteinExistence type="predicted"/>
<dbReference type="PANTHER" id="PTHR37833">
    <property type="entry name" value="LIPOPROTEIN-RELATED"/>
    <property type="match status" value="1"/>
</dbReference>
<dbReference type="EMBL" id="AP021879">
    <property type="protein sequence ID" value="BBO87536.1"/>
    <property type="molecule type" value="Genomic_DNA"/>
</dbReference>
<keyword evidence="3" id="KW-1185">Reference proteome</keyword>
<feature type="signal peptide" evidence="1">
    <location>
        <begin position="1"/>
        <end position="26"/>
    </location>
</feature>
<protein>
    <recommendedName>
        <fullName evidence="4">DUF1573 domain-containing protein</fullName>
    </recommendedName>
</protein>
<dbReference type="AlphaFoldDB" id="A0A5K8A529"/>
<sequence length="241" mass="25872">MRCRTSWKLTAQIVLACALLWGCATAPFGTKTPSPAMTVGSPVYDFEYAGPTQAITHEFKFTNSGNASVSVTGVSVCCGCQAQTAGLLNTPIAPGQEDGILITCTMPRYEGPVKKVVSLHTDAEGGESIPLTIKGMIKRDLVVTPTALSFGTIKKGATVQKRLRVLELSGQQLDIPKVMADPDLYTIETERFDELNHRGVDLTVAFSANVALGTLTDVITLFTNNQRRSKIDVPVVARIVE</sequence>
<evidence type="ECO:0000313" key="3">
    <source>
        <dbReference type="Proteomes" id="UP000422108"/>
    </source>
</evidence>
<evidence type="ECO:0000256" key="1">
    <source>
        <dbReference type="SAM" id="SignalP"/>
    </source>
</evidence>
<keyword evidence="1" id="KW-0732">Signal</keyword>
<dbReference type="InterPro" id="IPR013783">
    <property type="entry name" value="Ig-like_fold"/>
</dbReference>
<organism evidence="2 3">
    <name type="scientific">Desulfosarcina ovata subsp. ovata</name>
    <dbReference type="NCBI Taxonomy" id="2752305"/>
    <lineage>
        <taxon>Bacteria</taxon>
        <taxon>Pseudomonadati</taxon>
        <taxon>Thermodesulfobacteriota</taxon>
        <taxon>Desulfobacteria</taxon>
        <taxon>Desulfobacterales</taxon>
        <taxon>Desulfosarcinaceae</taxon>
        <taxon>Desulfosarcina</taxon>
    </lineage>
</organism>
<dbReference type="Pfam" id="PF07610">
    <property type="entry name" value="DUF1573"/>
    <property type="match status" value="1"/>
</dbReference>
<dbReference type="PANTHER" id="PTHR37833:SF1">
    <property type="entry name" value="SIGNAL PEPTIDE PROTEIN"/>
    <property type="match status" value="1"/>
</dbReference>
<reference evidence="2 3" key="1">
    <citation type="submission" date="2019-11" db="EMBL/GenBank/DDBJ databases">
        <title>Comparative genomics of hydrocarbon-degrading Desulfosarcina strains.</title>
        <authorList>
            <person name="Watanabe M."/>
            <person name="Kojima H."/>
            <person name="Fukui M."/>
        </authorList>
    </citation>
    <scope>NUCLEOTIDE SEQUENCE [LARGE SCALE GENOMIC DNA]</scope>
    <source>
        <strain evidence="3">oXyS1</strain>
    </source>
</reference>
<accession>A0A5K8A529</accession>
<dbReference type="Proteomes" id="UP000422108">
    <property type="component" value="Chromosome"/>
</dbReference>